<comment type="caution">
    <text evidence="1">The sequence shown here is derived from an EMBL/GenBank/DDBJ whole genome shotgun (WGS) entry which is preliminary data.</text>
</comment>
<sequence length="1037" mass="118513">MQDSILHRNTGEKRGRKEIPTKSVDVQKETGGISNDEGDSNVGSQNQIALQPPVDKTNSIEQEHEEPILYFSWKLVEEEIGQEIKIHLKNIFKSSGLDDVNVLKQHDSRLVKLLQEYVRSQEYWEEIPAEAKYEDYYGGFEGLPSTFEFSPGEIVVLKQVTCMAKTKPPDYWVAPGPERDDLLESYEDMTFRKINKIIMSYNFNGGTKVNQFFGSSLISMLIRCVVENSKVKNKKSNRYELPLQMLSAYHYMLGGRLFYSHLCANFPLPAPTTVHRYIRTKSQPIAEGEIRASGLRVFLDSRQLGDEVWLSEDATRVTSRIQYDSRNNEVVGFVLPTDENSMPKTHIFKATDAQTIVNYFKNNSTSTSLNCYIAQPLKADAPSFCILLFGTDLKFKAEDCLRRWRFLIDALEREKIKVLGISSDGDARYLKAMRHLSQLGERIEGGDIQLEGFYADYSPSIICIQDIVHLIVKFKTRLFKSSICLPMGSYAASANHLRFITNEFTKDQHLLTKTDFDGADRMNFNAAKKICSAKVIKLLEKIPSTAGTREYLKIMNLTMLAFLSTDLNPLVRTYCSWYGVNFLRLWREWISGYDEFSVVNNFVSLNTYTCLELNAHSLVSILLKIIDDPKLIESFLPWLFGSQPCEGFFRVARSLRTVFARAVNCSVLEAMRISQRLQMLSDILAFDFTKYGERIHFPRKNYLNPSCEKLTNMELCINVENDPIFQNPLSVSSLDAVLRKAKEDAFTSFTKLGMKNVKIQVALKTHIQPTTVDTDLDDHEQQDIDNPEEEIQFRNLAGQPIASTASEEMEEVLDDEERNDEGLMPLGFRQPVQLKDYSLRHPIVKEDDPYLVLSDGHGPDKVVRKTGFIYMCAQDHNKLSSDRLVRVQQSEMDQRSYAQISRPVINSVGKLDEVFIFDWCLFKSADFDGCLIGFVLGFVYKEEKNWTKMSYSKKSVKVLGTVQGKNMDEKIGVQCDWYSLGEERNGRVVLEFDDTYLAGYVGLDQYCTTIPTAILEGHQIFIPVTVSEVIKDLMIKH</sequence>
<evidence type="ECO:0000313" key="1">
    <source>
        <dbReference type="EMBL" id="KAJ8680174.1"/>
    </source>
</evidence>
<reference evidence="1" key="1">
    <citation type="submission" date="2023-04" db="EMBL/GenBank/DDBJ databases">
        <title>A chromosome-level genome assembly of the parasitoid wasp Eretmocerus hayati.</title>
        <authorList>
            <person name="Zhong Y."/>
            <person name="Liu S."/>
            <person name="Liu Y."/>
        </authorList>
    </citation>
    <scope>NUCLEOTIDE SEQUENCE</scope>
    <source>
        <strain evidence="1">ZJU_SS_LIU_2023</strain>
    </source>
</reference>
<accession>A0ACC2PA47</accession>
<keyword evidence="2" id="KW-1185">Reference proteome</keyword>
<gene>
    <name evidence="1" type="ORF">QAD02_015961</name>
</gene>
<dbReference type="Proteomes" id="UP001239111">
    <property type="component" value="Chromosome 2"/>
</dbReference>
<name>A0ACC2PA47_9HYME</name>
<protein>
    <submittedName>
        <fullName evidence="1">Uncharacterized protein</fullName>
    </submittedName>
</protein>
<evidence type="ECO:0000313" key="2">
    <source>
        <dbReference type="Proteomes" id="UP001239111"/>
    </source>
</evidence>
<dbReference type="EMBL" id="CM056742">
    <property type="protein sequence ID" value="KAJ8680174.1"/>
    <property type="molecule type" value="Genomic_DNA"/>
</dbReference>
<organism evidence="1 2">
    <name type="scientific">Eretmocerus hayati</name>
    <dbReference type="NCBI Taxonomy" id="131215"/>
    <lineage>
        <taxon>Eukaryota</taxon>
        <taxon>Metazoa</taxon>
        <taxon>Ecdysozoa</taxon>
        <taxon>Arthropoda</taxon>
        <taxon>Hexapoda</taxon>
        <taxon>Insecta</taxon>
        <taxon>Pterygota</taxon>
        <taxon>Neoptera</taxon>
        <taxon>Endopterygota</taxon>
        <taxon>Hymenoptera</taxon>
        <taxon>Apocrita</taxon>
        <taxon>Proctotrupomorpha</taxon>
        <taxon>Chalcidoidea</taxon>
        <taxon>Aphelinidae</taxon>
        <taxon>Aphelininae</taxon>
        <taxon>Eretmocerus</taxon>
    </lineage>
</organism>
<proteinExistence type="predicted"/>